<dbReference type="Proteomes" id="UP000077755">
    <property type="component" value="Chromosome 3"/>
</dbReference>
<accession>A0AAF0WM29</accession>
<dbReference type="PANTHER" id="PTHR31973:SF197">
    <property type="entry name" value="SWIM-TYPE DOMAIN-CONTAINING PROTEIN"/>
    <property type="match status" value="1"/>
</dbReference>
<evidence type="ECO:0000313" key="2">
    <source>
        <dbReference type="Proteomes" id="UP000077755"/>
    </source>
</evidence>
<protein>
    <recommendedName>
        <fullName evidence="3">Transposase MuDR plant domain-containing protein</fullName>
    </recommendedName>
</protein>
<reference evidence="1" key="2">
    <citation type="submission" date="2022-03" db="EMBL/GenBank/DDBJ databases">
        <title>Draft title - Genomic analysis of global carrot germplasm unveils the trajectory of domestication and the origin of high carotenoid orange carrot.</title>
        <authorList>
            <person name="Iorizzo M."/>
            <person name="Ellison S."/>
            <person name="Senalik D."/>
            <person name="Macko-Podgorni A."/>
            <person name="Grzebelus D."/>
            <person name="Bostan H."/>
            <person name="Rolling W."/>
            <person name="Curaba J."/>
            <person name="Simon P."/>
        </authorList>
    </citation>
    <scope>NUCLEOTIDE SEQUENCE</scope>
    <source>
        <tissue evidence="1">Leaf</tissue>
    </source>
</reference>
<dbReference type="AlphaFoldDB" id="A0AAF0WM29"/>
<organism evidence="1 2">
    <name type="scientific">Daucus carota subsp. sativus</name>
    <name type="common">Carrot</name>
    <dbReference type="NCBI Taxonomy" id="79200"/>
    <lineage>
        <taxon>Eukaryota</taxon>
        <taxon>Viridiplantae</taxon>
        <taxon>Streptophyta</taxon>
        <taxon>Embryophyta</taxon>
        <taxon>Tracheophyta</taxon>
        <taxon>Spermatophyta</taxon>
        <taxon>Magnoliopsida</taxon>
        <taxon>eudicotyledons</taxon>
        <taxon>Gunneridae</taxon>
        <taxon>Pentapetalae</taxon>
        <taxon>asterids</taxon>
        <taxon>campanulids</taxon>
        <taxon>Apiales</taxon>
        <taxon>Apiaceae</taxon>
        <taxon>Apioideae</taxon>
        <taxon>Scandiceae</taxon>
        <taxon>Daucinae</taxon>
        <taxon>Daucus</taxon>
        <taxon>Daucus sect. Daucus</taxon>
    </lineage>
</organism>
<dbReference type="PANTHER" id="PTHR31973">
    <property type="entry name" value="POLYPROTEIN, PUTATIVE-RELATED"/>
    <property type="match status" value="1"/>
</dbReference>
<keyword evidence="2" id="KW-1185">Reference proteome</keyword>
<sequence>MKLMERASKGAFEKMNELDPGVWSKAFFKTHSLTDSTENNISECFNSWILKARYMPLIDMLVEIHDMIMTRVHQNRDKMVRRDCTLVPKAKKILDQAVKESCGYSVLWDGRETYVVKGKGTSCSVNLKNRSCSCRV</sequence>
<name>A0AAF0WM29_DAUCS</name>
<dbReference type="EMBL" id="CP093345">
    <property type="protein sequence ID" value="WOG92390.1"/>
    <property type="molecule type" value="Genomic_DNA"/>
</dbReference>
<evidence type="ECO:0008006" key="3">
    <source>
        <dbReference type="Google" id="ProtNLM"/>
    </source>
</evidence>
<reference evidence="1" key="1">
    <citation type="journal article" date="2016" name="Nat. Genet.">
        <title>A high-quality carrot genome assembly provides new insights into carotenoid accumulation and asterid genome evolution.</title>
        <authorList>
            <person name="Iorizzo M."/>
            <person name="Ellison S."/>
            <person name="Senalik D."/>
            <person name="Zeng P."/>
            <person name="Satapoomin P."/>
            <person name="Huang J."/>
            <person name="Bowman M."/>
            <person name="Iovene M."/>
            <person name="Sanseverino W."/>
            <person name="Cavagnaro P."/>
            <person name="Yildiz M."/>
            <person name="Macko-Podgorni A."/>
            <person name="Moranska E."/>
            <person name="Grzebelus E."/>
            <person name="Grzebelus D."/>
            <person name="Ashrafi H."/>
            <person name="Zheng Z."/>
            <person name="Cheng S."/>
            <person name="Spooner D."/>
            <person name="Van Deynze A."/>
            <person name="Simon P."/>
        </authorList>
    </citation>
    <scope>NUCLEOTIDE SEQUENCE</scope>
    <source>
        <tissue evidence="1">Leaf</tissue>
    </source>
</reference>
<evidence type="ECO:0000313" key="1">
    <source>
        <dbReference type="EMBL" id="WOG92390.1"/>
    </source>
</evidence>
<proteinExistence type="predicted"/>
<gene>
    <name evidence="1" type="ORF">DCAR_0311656</name>
</gene>